<dbReference type="InterPro" id="IPR006638">
    <property type="entry name" value="Elp3/MiaA/NifB-like_rSAM"/>
</dbReference>
<evidence type="ECO:0000313" key="2">
    <source>
        <dbReference type="EMBL" id="SEH39117.1"/>
    </source>
</evidence>
<dbReference type="EMBL" id="FNWV01000001">
    <property type="protein sequence ID" value="SEH39117.1"/>
    <property type="molecule type" value="Genomic_DNA"/>
</dbReference>
<dbReference type="AlphaFoldDB" id="A0A1H6HU61"/>
<gene>
    <name evidence="2" type="ORF">SAMN02910265_00297</name>
</gene>
<dbReference type="RefSeq" id="WP_081348071.1">
    <property type="nucleotide sequence ID" value="NZ_FNWV01000001.1"/>
</dbReference>
<dbReference type="GO" id="GO:0006779">
    <property type="term" value="P:porphyrin-containing compound biosynthetic process"/>
    <property type="evidence" value="ECO:0007669"/>
    <property type="project" value="TreeGrafter"/>
</dbReference>
<dbReference type="SFLD" id="SFLDS00029">
    <property type="entry name" value="Radical_SAM"/>
    <property type="match status" value="1"/>
</dbReference>
<dbReference type="PANTHER" id="PTHR13932">
    <property type="entry name" value="COPROPORPHYRINIGEN III OXIDASE"/>
    <property type="match status" value="1"/>
</dbReference>
<dbReference type="NCBIfam" id="TIGR03994">
    <property type="entry name" value="rSAM_HemZ"/>
    <property type="match status" value="1"/>
</dbReference>
<reference evidence="2 3" key="1">
    <citation type="submission" date="2016-10" db="EMBL/GenBank/DDBJ databases">
        <authorList>
            <person name="de Groot N.N."/>
        </authorList>
    </citation>
    <scope>NUCLEOTIDE SEQUENCE [LARGE SCALE GENOMIC DNA]</scope>
    <source>
        <strain evidence="2 3">YAD2003</strain>
    </source>
</reference>
<evidence type="ECO:0000259" key="1">
    <source>
        <dbReference type="PROSITE" id="PS51918"/>
    </source>
</evidence>
<dbReference type="InterPro" id="IPR007197">
    <property type="entry name" value="rSAM"/>
</dbReference>
<dbReference type="Gene3D" id="3.80.30.20">
    <property type="entry name" value="tm_1862 like domain"/>
    <property type="match status" value="1"/>
</dbReference>
<dbReference type="SFLD" id="SFLDG01065">
    <property type="entry name" value="anaerobic_coproporphyrinogen-I"/>
    <property type="match status" value="1"/>
</dbReference>
<accession>A0A1H6HU61</accession>
<feature type="domain" description="Radical SAM core" evidence="1">
    <location>
        <begin position="160"/>
        <end position="402"/>
    </location>
</feature>
<sequence length="492" mass="55532">MTTDNSKMPIVLIGNSFKYEIEATLKLFFNTARYSFGSDRSEASGDAYVVAEVSGDTLSAEVKLRGEAPVKRSITVDDTQDKEHEICRLIYHILSEKTGIAPPWGLMTGIRPVKKVIELMRRELPKDEIFARLRDKYEVTDKKLQLAYDTAVNQLPILDRIDSSAVSLYVSIPFCPTRCSYCSFVSHSMDSAVKLMPEYISALCRELEIIGKIVKDTDTKIDTIYFGGGTPTSVSAQELRAIMETVEKNFDLDKVREYSVEAGRPDTITEEKLHVIKELGAERISVNPQTLNDEVLKVIGRQHSGDDAVKAFELARKVGFKNINTDLIAGLPTESADSFRHTLDRMIELDPESITVHTLTIKRSANLFESGSANIKNPAAEMVDYSIPALMSHGYLPYYMYRQKNTVDNLENVGYAKKGFESYYNIFIMDETQTILGAGCAASTKLVYPDGKIERIHNYKFPYEYIRSFDKLMDKKEEVTECLRKIKSVQPK</sequence>
<organism evidence="2 3">
    <name type="scientific">Ruminococcus flavefaciens</name>
    <dbReference type="NCBI Taxonomy" id="1265"/>
    <lineage>
        <taxon>Bacteria</taxon>
        <taxon>Bacillati</taxon>
        <taxon>Bacillota</taxon>
        <taxon>Clostridia</taxon>
        <taxon>Eubacteriales</taxon>
        <taxon>Oscillospiraceae</taxon>
        <taxon>Ruminococcus</taxon>
    </lineage>
</organism>
<dbReference type="PROSITE" id="PS51918">
    <property type="entry name" value="RADICAL_SAM"/>
    <property type="match status" value="1"/>
</dbReference>
<protein>
    <submittedName>
        <fullName evidence="2">Oxygen-independent coproporphyrinogen-3 oxidase</fullName>
    </submittedName>
</protein>
<dbReference type="InterPro" id="IPR034505">
    <property type="entry name" value="Coproporphyrinogen-III_oxidase"/>
</dbReference>
<dbReference type="SFLD" id="SFLDG01082">
    <property type="entry name" value="B12-binding_domain_containing"/>
    <property type="match status" value="1"/>
</dbReference>
<dbReference type="InterPro" id="IPR058240">
    <property type="entry name" value="rSAM_sf"/>
</dbReference>
<dbReference type="SFLD" id="SFLDF00310">
    <property type="entry name" value="oxygen-independent_coproporphy"/>
    <property type="match status" value="1"/>
</dbReference>
<dbReference type="InterPro" id="IPR023995">
    <property type="entry name" value="HemZ"/>
</dbReference>
<dbReference type="SMART" id="SM00729">
    <property type="entry name" value="Elp3"/>
    <property type="match status" value="1"/>
</dbReference>
<dbReference type="GO" id="GO:0005737">
    <property type="term" value="C:cytoplasm"/>
    <property type="evidence" value="ECO:0007669"/>
    <property type="project" value="TreeGrafter"/>
</dbReference>
<dbReference type="GO" id="GO:0003824">
    <property type="term" value="F:catalytic activity"/>
    <property type="evidence" value="ECO:0007669"/>
    <property type="project" value="InterPro"/>
</dbReference>
<dbReference type="InterPro" id="IPR023404">
    <property type="entry name" value="rSAM_horseshoe"/>
</dbReference>
<dbReference type="CDD" id="cd01335">
    <property type="entry name" value="Radical_SAM"/>
    <property type="match status" value="1"/>
</dbReference>
<proteinExistence type="predicted"/>
<dbReference type="GO" id="GO:0051539">
    <property type="term" value="F:4 iron, 4 sulfur cluster binding"/>
    <property type="evidence" value="ECO:0007669"/>
    <property type="project" value="TreeGrafter"/>
</dbReference>
<dbReference type="Pfam" id="PF04055">
    <property type="entry name" value="Radical_SAM"/>
    <property type="match status" value="1"/>
</dbReference>
<dbReference type="PANTHER" id="PTHR13932:SF1">
    <property type="entry name" value="OXYGEN-INDEPENDENT COPROPORPHYRINOGEN-III OXIDASE-LIKE PROTEIN HEMZ"/>
    <property type="match status" value="1"/>
</dbReference>
<evidence type="ECO:0000313" key="3">
    <source>
        <dbReference type="Proteomes" id="UP000183190"/>
    </source>
</evidence>
<dbReference type="SUPFAM" id="SSF102114">
    <property type="entry name" value="Radical SAM enzymes"/>
    <property type="match status" value="1"/>
</dbReference>
<name>A0A1H6HU61_RUMFL</name>
<dbReference type="OrthoDB" id="9808022at2"/>
<dbReference type="Proteomes" id="UP000183190">
    <property type="component" value="Unassembled WGS sequence"/>
</dbReference>